<dbReference type="AlphaFoldDB" id="A0A166W2Z5"/>
<feature type="region of interest" description="Disordered" evidence="1">
    <location>
        <begin position="48"/>
        <end position="70"/>
    </location>
</feature>
<organism evidence="2 3">
    <name type="scientific">Athelia psychrophila</name>
    <dbReference type="NCBI Taxonomy" id="1759441"/>
    <lineage>
        <taxon>Eukaryota</taxon>
        <taxon>Fungi</taxon>
        <taxon>Dikarya</taxon>
        <taxon>Basidiomycota</taxon>
        <taxon>Agaricomycotina</taxon>
        <taxon>Agaricomycetes</taxon>
        <taxon>Agaricomycetidae</taxon>
        <taxon>Atheliales</taxon>
        <taxon>Atheliaceae</taxon>
        <taxon>Athelia</taxon>
    </lineage>
</organism>
<gene>
    <name evidence="2" type="ORF">FIBSPDRAFT_943712</name>
</gene>
<protein>
    <submittedName>
        <fullName evidence="2">Uncharacterized protein</fullName>
    </submittedName>
</protein>
<feature type="region of interest" description="Disordered" evidence="1">
    <location>
        <begin position="145"/>
        <end position="198"/>
    </location>
</feature>
<dbReference type="Proteomes" id="UP000076532">
    <property type="component" value="Unassembled WGS sequence"/>
</dbReference>
<evidence type="ECO:0000313" key="3">
    <source>
        <dbReference type="Proteomes" id="UP000076532"/>
    </source>
</evidence>
<dbReference type="EMBL" id="KV417483">
    <property type="protein sequence ID" value="KZP33319.1"/>
    <property type="molecule type" value="Genomic_DNA"/>
</dbReference>
<reference evidence="2 3" key="1">
    <citation type="journal article" date="2016" name="Mol. Biol. Evol.">
        <title>Comparative Genomics of Early-Diverging Mushroom-Forming Fungi Provides Insights into the Origins of Lignocellulose Decay Capabilities.</title>
        <authorList>
            <person name="Nagy L.G."/>
            <person name="Riley R."/>
            <person name="Tritt A."/>
            <person name="Adam C."/>
            <person name="Daum C."/>
            <person name="Floudas D."/>
            <person name="Sun H."/>
            <person name="Yadav J.S."/>
            <person name="Pangilinan J."/>
            <person name="Larsson K.H."/>
            <person name="Matsuura K."/>
            <person name="Barry K."/>
            <person name="Labutti K."/>
            <person name="Kuo R."/>
            <person name="Ohm R.A."/>
            <person name="Bhattacharya S.S."/>
            <person name="Shirouzu T."/>
            <person name="Yoshinaga Y."/>
            <person name="Martin F.M."/>
            <person name="Grigoriev I.V."/>
            <person name="Hibbett D.S."/>
        </authorList>
    </citation>
    <scope>NUCLEOTIDE SEQUENCE [LARGE SCALE GENOMIC DNA]</scope>
    <source>
        <strain evidence="2 3">CBS 109695</strain>
    </source>
</reference>
<proteinExistence type="predicted"/>
<evidence type="ECO:0000256" key="1">
    <source>
        <dbReference type="SAM" id="MobiDB-lite"/>
    </source>
</evidence>
<evidence type="ECO:0000313" key="2">
    <source>
        <dbReference type="EMBL" id="KZP33319.1"/>
    </source>
</evidence>
<keyword evidence="3" id="KW-1185">Reference proteome</keyword>
<feature type="compositionally biased region" description="Polar residues" evidence="1">
    <location>
        <begin position="172"/>
        <end position="198"/>
    </location>
</feature>
<feature type="compositionally biased region" description="Basic and acidic residues" evidence="1">
    <location>
        <begin position="145"/>
        <end position="154"/>
    </location>
</feature>
<sequence length="223" mass="24104">MYGLYIVCTFPSTPSCSHSFTTSKTPSPYAFYPSSITPETIVLRAMTQTTGQAGSSARRRSGSLDAYPASPSTLHAMETAELDMDMLSDSVTGADMLAAMEQDKPEMPTPKVKARRKTVSHSPDIVESLITPNCLRATLKTTPKADKVMQEASKRRAAQSPDEPFLLAPGGDSSSPGTISDFQDNSTMAPSSPLQNKSRNIYHEPDLAMDFNFPSVDLLSVMI</sequence>
<name>A0A166W2Z5_9AGAM</name>
<accession>A0A166W2Z5</accession>